<feature type="binding site" evidence="7">
    <location>
        <position position="267"/>
    </location>
    <ligand>
        <name>Fe(2+)</name>
        <dbReference type="ChEBI" id="CHEBI:29033"/>
    </ligand>
</feature>
<accession>A0A0C9QBP6</accession>
<keyword evidence="4 7" id="KW-0456">Lyase</keyword>
<dbReference type="GO" id="GO:0004325">
    <property type="term" value="F:ferrochelatase activity"/>
    <property type="evidence" value="ECO:0007669"/>
    <property type="project" value="UniProtKB-UniRule"/>
</dbReference>
<dbReference type="EC" id="4.99.1.9" evidence="7"/>
<dbReference type="InterPro" id="IPR033644">
    <property type="entry name" value="Ferrochelatase_C"/>
</dbReference>
<dbReference type="UniPathway" id="UPA00252"/>
<comment type="similarity">
    <text evidence="7 8">Belongs to the ferrochelatase family.</text>
</comment>
<keyword evidence="7" id="KW-0479">Metal-binding</keyword>
<dbReference type="InterPro" id="IPR001015">
    <property type="entry name" value="Ferrochelatase"/>
</dbReference>
<evidence type="ECO:0000256" key="4">
    <source>
        <dbReference type="ARBA" id="ARBA00023239"/>
    </source>
</evidence>
<evidence type="ECO:0000256" key="1">
    <source>
        <dbReference type="ARBA" id="ARBA00004744"/>
    </source>
</evidence>
<dbReference type="SUPFAM" id="SSF53800">
    <property type="entry name" value="Chelatase"/>
    <property type="match status" value="1"/>
</dbReference>
<evidence type="ECO:0000256" key="5">
    <source>
        <dbReference type="ARBA" id="ARBA00023244"/>
    </source>
</evidence>
<dbReference type="Gene3D" id="3.40.50.1400">
    <property type="match status" value="2"/>
</dbReference>
<keyword evidence="5 7" id="KW-0627">Porphyrin biosynthesis</keyword>
<dbReference type="EMBL" id="BAYM01000041">
    <property type="protein sequence ID" value="GAN36098.1"/>
    <property type="molecule type" value="Genomic_DNA"/>
</dbReference>
<evidence type="ECO:0000313" key="9">
    <source>
        <dbReference type="EMBL" id="GAN36098.1"/>
    </source>
</evidence>
<organism evidence="9 10">
    <name type="scientific">Lacticaseibacillus paracasei NRIC 0644</name>
    <dbReference type="NCBI Taxonomy" id="1435038"/>
    <lineage>
        <taxon>Bacteria</taxon>
        <taxon>Bacillati</taxon>
        <taxon>Bacillota</taxon>
        <taxon>Bacilli</taxon>
        <taxon>Lactobacillales</taxon>
        <taxon>Lactobacillaceae</taxon>
        <taxon>Lacticaseibacillus</taxon>
    </lineage>
</organism>
<evidence type="ECO:0000256" key="6">
    <source>
        <dbReference type="ARBA" id="ARBA00024536"/>
    </source>
</evidence>
<comment type="function">
    <text evidence="7 8">Involved in coproporphyrin-dependent heme b biosynthesis. Catalyzes the insertion of ferrous iron into coproporphyrin III to form Fe-coproporphyrin III.</text>
</comment>
<reference evidence="10" key="1">
    <citation type="submission" date="2014-05" db="EMBL/GenBank/DDBJ databases">
        <title>Whole genome sequencing of Lactobacillus casei NRIC0644.</title>
        <authorList>
            <person name="Atarashi H."/>
            <person name="Yoshida Y."/>
            <person name="Fujimura S."/>
            <person name="Tanaka N."/>
            <person name="Shiwa Y."/>
            <person name="Yoshikawa H."/>
            <person name="Okada S."/>
            <person name="Nakagawa J."/>
        </authorList>
    </citation>
    <scope>NUCLEOTIDE SEQUENCE [LARGE SCALE GENOMIC DNA]</scope>
    <source>
        <strain evidence="10">NRIC0644</strain>
    </source>
</reference>
<evidence type="ECO:0000256" key="2">
    <source>
        <dbReference type="ARBA" id="ARBA00023004"/>
    </source>
</evidence>
<protein>
    <recommendedName>
        <fullName evidence="7">Coproporphyrin III ferrochelatase</fullName>
        <ecNumber evidence="7">4.99.1.9</ecNumber>
    </recommendedName>
</protein>
<dbReference type="GO" id="GO:0006783">
    <property type="term" value="P:heme biosynthetic process"/>
    <property type="evidence" value="ECO:0007669"/>
    <property type="project" value="UniProtKB-UniRule"/>
</dbReference>
<feature type="binding site" evidence="7">
    <location>
        <position position="185"/>
    </location>
    <ligand>
        <name>Fe(2+)</name>
        <dbReference type="ChEBI" id="CHEBI:29033"/>
    </ligand>
</feature>
<dbReference type="CDD" id="cd00419">
    <property type="entry name" value="Ferrochelatase_C"/>
    <property type="match status" value="1"/>
</dbReference>
<sequence>MAKGLLIVNLGSPVSPETKDVRRYLREFLSDQNVITMPKALWQPILRGFILPFRSWRSATFYKHEWTRAGSPLIAYTQVTRDRLRERLPDWDVQMAMNYGGEYPIGETLQTMAARGDAPIVVIPLFPEYTQSTTKTILDKVAASGVKTVVIDRFYDHSDYQKILAQQIDDAYEAGAYDTVILSYHGIPTAMVRHGDPYQQECETTTAGVKQYLKKVPQTKVEMCYQSKFGPVPWLKPYLRNRLMELAALGKRNVLVATPSFVADCLETLEENNVQNYQTFRANGGKNFATVRPMNGCEPFCDFLAKLAEDKIAAEANHGKA</sequence>
<dbReference type="PANTHER" id="PTHR11108:SF1">
    <property type="entry name" value="FERROCHELATASE, MITOCHONDRIAL"/>
    <property type="match status" value="1"/>
</dbReference>
<dbReference type="InterPro" id="IPR033659">
    <property type="entry name" value="Ferrochelatase_N"/>
</dbReference>
<dbReference type="PANTHER" id="PTHR11108">
    <property type="entry name" value="FERROCHELATASE"/>
    <property type="match status" value="1"/>
</dbReference>
<dbReference type="RefSeq" id="WP_045625226.1">
    <property type="nucleotide sequence ID" value="NZ_BAYM01000041.1"/>
</dbReference>
<dbReference type="NCBIfam" id="TIGR00109">
    <property type="entry name" value="hemH"/>
    <property type="match status" value="1"/>
</dbReference>
<dbReference type="AlphaFoldDB" id="A0A0C9QBP6"/>
<gene>
    <name evidence="7" type="primary">cpfC</name>
    <name evidence="9" type="ORF">LC0644_0687</name>
</gene>
<comment type="caution">
    <text evidence="7">Lacks conserved residue(s) required for the propagation of feature annotation.</text>
</comment>
<evidence type="ECO:0000256" key="3">
    <source>
        <dbReference type="ARBA" id="ARBA00023133"/>
    </source>
</evidence>
<evidence type="ECO:0000313" key="10">
    <source>
        <dbReference type="Proteomes" id="UP000032552"/>
    </source>
</evidence>
<comment type="catalytic activity">
    <reaction evidence="6">
        <text>Fe-coproporphyrin III + 2 H(+) = coproporphyrin III + Fe(2+)</text>
        <dbReference type="Rhea" id="RHEA:49572"/>
        <dbReference type="ChEBI" id="CHEBI:15378"/>
        <dbReference type="ChEBI" id="CHEBI:29033"/>
        <dbReference type="ChEBI" id="CHEBI:68438"/>
        <dbReference type="ChEBI" id="CHEBI:131725"/>
        <dbReference type="EC" id="4.99.1.9"/>
    </reaction>
    <physiologicalReaction direction="right-to-left" evidence="6">
        <dbReference type="Rhea" id="RHEA:49574"/>
    </physiologicalReaction>
</comment>
<dbReference type="PROSITE" id="PS00534">
    <property type="entry name" value="FERROCHELATASE"/>
    <property type="match status" value="1"/>
</dbReference>
<name>A0A0C9QBP6_LACPA</name>
<dbReference type="HAMAP" id="MF_00323">
    <property type="entry name" value="Ferrochelatase"/>
    <property type="match status" value="1"/>
</dbReference>
<dbReference type="Proteomes" id="UP000032552">
    <property type="component" value="Unassembled WGS sequence"/>
</dbReference>
<evidence type="ECO:0000256" key="8">
    <source>
        <dbReference type="RuleBase" id="RU000607"/>
    </source>
</evidence>
<proteinExistence type="inferred from homology"/>
<keyword evidence="7 8" id="KW-0963">Cytoplasm</keyword>
<dbReference type="GO" id="GO:0046872">
    <property type="term" value="F:metal ion binding"/>
    <property type="evidence" value="ECO:0007669"/>
    <property type="project" value="UniProtKB-UniRule"/>
</dbReference>
<keyword evidence="3 7" id="KW-0350">Heme biosynthesis</keyword>
<comment type="pathway">
    <text evidence="1 7 8">Porphyrin-containing compound metabolism; protoheme biosynthesis.</text>
</comment>
<keyword evidence="2 7" id="KW-0408">Iron</keyword>
<comment type="subcellular location">
    <subcellularLocation>
        <location evidence="7 8">Cytoplasm</location>
    </subcellularLocation>
</comment>
<dbReference type="GO" id="GO:0005737">
    <property type="term" value="C:cytoplasm"/>
    <property type="evidence" value="ECO:0007669"/>
    <property type="project" value="UniProtKB-SubCell"/>
</dbReference>
<evidence type="ECO:0000256" key="7">
    <source>
        <dbReference type="HAMAP-Rule" id="MF_00323"/>
    </source>
</evidence>
<comment type="caution">
    <text evidence="9">The sequence shown here is derived from an EMBL/GenBank/DDBJ whole genome shotgun (WGS) entry which is preliminary data.</text>
</comment>
<dbReference type="InterPro" id="IPR019772">
    <property type="entry name" value="Ferrochelatase_AS"/>
</dbReference>
<dbReference type="Pfam" id="PF00762">
    <property type="entry name" value="Ferrochelatase"/>
    <property type="match status" value="1"/>
</dbReference>
<dbReference type="CDD" id="cd03411">
    <property type="entry name" value="Ferrochelatase_N"/>
    <property type="match status" value="1"/>
</dbReference>